<gene>
    <name evidence="3" type="ORF">LTRI10_LOCUS18159</name>
</gene>
<feature type="domain" description="AB hydrolase-1" evidence="2">
    <location>
        <begin position="90"/>
        <end position="327"/>
    </location>
</feature>
<organism evidence="3 4">
    <name type="scientific">Linum trigynum</name>
    <dbReference type="NCBI Taxonomy" id="586398"/>
    <lineage>
        <taxon>Eukaryota</taxon>
        <taxon>Viridiplantae</taxon>
        <taxon>Streptophyta</taxon>
        <taxon>Embryophyta</taxon>
        <taxon>Tracheophyta</taxon>
        <taxon>Spermatophyta</taxon>
        <taxon>Magnoliopsida</taxon>
        <taxon>eudicotyledons</taxon>
        <taxon>Gunneridae</taxon>
        <taxon>Pentapetalae</taxon>
        <taxon>rosids</taxon>
        <taxon>fabids</taxon>
        <taxon>Malpighiales</taxon>
        <taxon>Linaceae</taxon>
        <taxon>Linum</taxon>
    </lineage>
</organism>
<keyword evidence="1" id="KW-0472">Membrane</keyword>
<dbReference type="PRINTS" id="PR00111">
    <property type="entry name" value="ABHYDROLASE"/>
</dbReference>
<dbReference type="Proteomes" id="UP001497516">
    <property type="component" value="Chromosome 3"/>
</dbReference>
<dbReference type="InterPro" id="IPR052370">
    <property type="entry name" value="Meta-cleavage_hydrolase"/>
</dbReference>
<sequence>MDSKLDLLLRSFTFYISSILSIIRYFLTSFSRFKQIPSAFTVSDTCISLYFRLLGLSPVSIHVDDETTLHFWASRGRSGGRDRKPDDERPNLVMIHGKCGDSRWQFMYQVGHLSRRFDLYIPDLLFFGKSYTTRKERSEAFQAKCLAEGLRKLGVDRFSIYGISYGGYVGYHLAHMSPDRVEKVVLMSTGVGCNDDQKDKMVAKLGRDPKELLVPRTSDDLRELMYKSVYKSNYMKLIPDSFLQDYLNDIGSIHRKEKMELVDHLLAKNSDAGRSLPVLAQDTLLIWGNKDYVFPMNLAYQLQRHLGSKARVAIVKDAGHAVNMDAPDQVNRLIVSFILG</sequence>
<name>A0AAV2DSN9_9ROSI</name>
<dbReference type="InterPro" id="IPR000073">
    <property type="entry name" value="AB_hydrolase_1"/>
</dbReference>
<keyword evidence="4" id="KW-1185">Reference proteome</keyword>
<reference evidence="3 4" key="1">
    <citation type="submission" date="2024-04" db="EMBL/GenBank/DDBJ databases">
        <authorList>
            <person name="Fracassetti M."/>
        </authorList>
    </citation>
    <scope>NUCLEOTIDE SEQUENCE [LARGE SCALE GENOMIC DNA]</scope>
</reference>
<dbReference type="InterPro" id="IPR000639">
    <property type="entry name" value="Epox_hydrolase-like"/>
</dbReference>
<dbReference type="InterPro" id="IPR029058">
    <property type="entry name" value="AB_hydrolase_fold"/>
</dbReference>
<dbReference type="PANTHER" id="PTHR43139:SF37">
    <property type="entry name" value="ALPHA_BETA-HYDROLASES SUPERFAMILY PROTEIN"/>
    <property type="match status" value="1"/>
</dbReference>
<dbReference type="AlphaFoldDB" id="A0AAV2DSN9"/>
<feature type="transmembrane region" description="Helical" evidence="1">
    <location>
        <begin position="7"/>
        <end position="27"/>
    </location>
</feature>
<keyword evidence="1" id="KW-1133">Transmembrane helix</keyword>
<dbReference type="GO" id="GO:0003824">
    <property type="term" value="F:catalytic activity"/>
    <property type="evidence" value="ECO:0007669"/>
    <property type="project" value="InterPro"/>
</dbReference>
<evidence type="ECO:0000259" key="2">
    <source>
        <dbReference type="Pfam" id="PF00561"/>
    </source>
</evidence>
<evidence type="ECO:0000313" key="3">
    <source>
        <dbReference type="EMBL" id="CAL1376430.1"/>
    </source>
</evidence>
<keyword evidence="1" id="KW-0812">Transmembrane</keyword>
<proteinExistence type="predicted"/>
<dbReference type="EMBL" id="OZ034816">
    <property type="protein sequence ID" value="CAL1376430.1"/>
    <property type="molecule type" value="Genomic_DNA"/>
</dbReference>
<protein>
    <recommendedName>
        <fullName evidence="2">AB hydrolase-1 domain-containing protein</fullName>
    </recommendedName>
</protein>
<dbReference type="SUPFAM" id="SSF53474">
    <property type="entry name" value="alpha/beta-Hydrolases"/>
    <property type="match status" value="1"/>
</dbReference>
<evidence type="ECO:0000256" key="1">
    <source>
        <dbReference type="SAM" id="Phobius"/>
    </source>
</evidence>
<dbReference type="PANTHER" id="PTHR43139">
    <property type="entry name" value="SI:DKEY-122A22.2"/>
    <property type="match status" value="1"/>
</dbReference>
<dbReference type="Gene3D" id="3.40.50.1820">
    <property type="entry name" value="alpha/beta hydrolase"/>
    <property type="match status" value="1"/>
</dbReference>
<accession>A0AAV2DSN9</accession>
<dbReference type="PRINTS" id="PR00412">
    <property type="entry name" value="EPOXHYDRLASE"/>
</dbReference>
<dbReference type="Pfam" id="PF00561">
    <property type="entry name" value="Abhydrolase_1"/>
    <property type="match status" value="1"/>
</dbReference>
<evidence type="ECO:0000313" key="4">
    <source>
        <dbReference type="Proteomes" id="UP001497516"/>
    </source>
</evidence>